<dbReference type="AlphaFoldDB" id="A0A4R8MUD8"/>
<comment type="caution">
    <text evidence="2">The sequence shown here is derived from an EMBL/GenBank/DDBJ whole genome shotgun (WGS) entry which is preliminary data.</text>
</comment>
<dbReference type="Proteomes" id="UP000294684">
    <property type="component" value="Unassembled WGS sequence"/>
</dbReference>
<dbReference type="EMBL" id="SORO01000001">
    <property type="protein sequence ID" value="TDY71758.1"/>
    <property type="molecule type" value="Genomic_DNA"/>
</dbReference>
<comment type="similarity">
    <text evidence="1">Belongs to the ROK (NagC/XylR) family.</text>
</comment>
<gene>
    <name evidence="2" type="ORF">CLV96_0730</name>
</gene>
<dbReference type="GO" id="GO:0016301">
    <property type="term" value="F:kinase activity"/>
    <property type="evidence" value="ECO:0007669"/>
    <property type="project" value="UniProtKB-KW"/>
</dbReference>
<evidence type="ECO:0000256" key="1">
    <source>
        <dbReference type="ARBA" id="ARBA00006479"/>
    </source>
</evidence>
<keyword evidence="2" id="KW-0808">Transferase</keyword>
<dbReference type="InterPro" id="IPR043129">
    <property type="entry name" value="ATPase_NBD"/>
</dbReference>
<protein>
    <submittedName>
        <fullName evidence="2">Glucokinase</fullName>
    </submittedName>
</protein>
<dbReference type="PANTHER" id="PTHR18964:SF149">
    <property type="entry name" value="BIFUNCTIONAL UDP-N-ACETYLGLUCOSAMINE 2-EPIMERASE_N-ACETYLMANNOSAMINE KINASE"/>
    <property type="match status" value="1"/>
</dbReference>
<reference evidence="2 3" key="1">
    <citation type="submission" date="2019-03" db="EMBL/GenBank/DDBJ databases">
        <title>Genomic Encyclopedia of Archaeal and Bacterial Type Strains, Phase II (KMG-II): from individual species to whole genera.</title>
        <authorList>
            <person name="Goeker M."/>
        </authorList>
    </citation>
    <scope>NUCLEOTIDE SEQUENCE [LARGE SCALE GENOMIC DNA]</scope>
    <source>
        <strain evidence="2 3">DSM 21537</strain>
    </source>
</reference>
<organism evidence="2 3">
    <name type="scientific">Leptospira meyeri</name>
    <dbReference type="NCBI Taxonomy" id="29508"/>
    <lineage>
        <taxon>Bacteria</taxon>
        <taxon>Pseudomonadati</taxon>
        <taxon>Spirochaetota</taxon>
        <taxon>Spirochaetia</taxon>
        <taxon>Leptospirales</taxon>
        <taxon>Leptospiraceae</taxon>
        <taxon>Leptospira</taxon>
    </lineage>
</organism>
<dbReference type="InterPro" id="IPR000600">
    <property type="entry name" value="ROK"/>
</dbReference>
<dbReference type="Gene3D" id="3.30.420.40">
    <property type="match status" value="2"/>
</dbReference>
<accession>A0A4R8MUD8</accession>
<keyword evidence="3" id="KW-1185">Reference proteome</keyword>
<sequence>MSLRNAVGVDIGGGSIKVSLFDETGKELKTRVSPTPEHLDNHSFLEILKETIRPLVSNAIGIGVGSPGPLNNEQGIMISSANMQGLKNLPIKEELKKEFSLPVWYENDANCAALGEAYFGIYKDTESQLIITLGTGVGGGFVDKGILYSGYLGNGIEIGHTTSVIGGALCGCGVSGCVESYFSTRGFLNRYTEKTKSQLENAETFFRLVREKNPIAEEILHFGTLALAHAVRGAIHLLNPEAVVFVGGITKSYDLFGKILESEIRSNIFPVLNDRLKIGSGGSLSGALGAASLVFSKEKV</sequence>
<dbReference type="PANTHER" id="PTHR18964">
    <property type="entry name" value="ROK (REPRESSOR, ORF, KINASE) FAMILY"/>
    <property type="match status" value="1"/>
</dbReference>
<keyword evidence="2" id="KW-0418">Kinase</keyword>
<dbReference type="Pfam" id="PF00480">
    <property type="entry name" value="ROK"/>
    <property type="match status" value="1"/>
</dbReference>
<dbReference type="STRING" id="1193051.LEP1GSC017_3234"/>
<proteinExistence type="inferred from homology"/>
<evidence type="ECO:0000313" key="3">
    <source>
        <dbReference type="Proteomes" id="UP000294684"/>
    </source>
</evidence>
<name>A0A4R8MUD8_LEPME</name>
<dbReference type="SUPFAM" id="SSF53067">
    <property type="entry name" value="Actin-like ATPase domain"/>
    <property type="match status" value="1"/>
</dbReference>
<evidence type="ECO:0000313" key="2">
    <source>
        <dbReference type="EMBL" id="TDY71758.1"/>
    </source>
</evidence>